<dbReference type="GO" id="GO:0008270">
    <property type="term" value="F:zinc ion binding"/>
    <property type="evidence" value="ECO:0007669"/>
    <property type="project" value="UniProtKB-KW"/>
</dbReference>
<dbReference type="EMBL" id="BMAC01001132">
    <property type="protein sequence ID" value="GFQ05917.1"/>
    <property type="molecule type" value="Genomic_DNA"/>
</dbReference>
<evidence type="ECO:0000313" key="12">
    <source>
        <dbReference type="Proteomes" id="UP000653305"/>
    </source>
</evidence>
<keyword evidence="12" id="KW-1185">Reference proteome</keyword>
<dbReference type="EC" id="2.3.2.27" evidence="2"/>
<evidence type="ECO:0000313" key="11">
    <source>
        <dbReference type="EMBL" id="GFQ05917.1"/>
    </source>
</evidence>
<keyword evidence="6" id="KW-0833">Ubl conjugation pathway</keyword>
<dbReference type="GO" id="GO:0061630">
    <property type="term" value="F:ubiquitin protein ligase activity"/>
    <property type="evidence" value="ECO:0007669"/>
    <property type="project" value="UniProtKB-EC"/>
</dbReference>
<dbReference type="SMART" id="SM00184">
    <property type="entry name" value="RING"/>
    <property type="match status" value="1"/>
</dbReference>
<evidence type="ECO:0000256" key="6">
    <source>
        <dbReference type="ARBA" id="ARBA00022786"/>
    </source>
</evidence>
<feature type="region of interest" description="Disordered" evidence="9">
    <location>
        <begin position="1"/>
        <end position="25"/>
    </location>
</feature>
<dbReference type="Gene3D" id="3.30.40.10">
    <property type="entry name" value="Zinc/RING finger domain, C3HC4 (zinc finger)"/>
    <property type="match status" value="1"/>
</dbReference>
<evidence type="ECO:0000256" key="1">
    <source>
        <dbReference type="ARBA" id="ARBA00000900"/>
    </source>
</evidence>
<evidence type="ECO:0000256" key="8">
    <source>
        <dbReference type="PROSITE-ProRule" id="PRU00175"/>
    </source>
</evidence>
<evidence type="ECO:0000256" key="3">
    <source>
        <dbReference type="ARBA" id="ARBA00022679"/>
    </source>
</evidence>
<feature type="domain" description="RING-type" evidence="10">
    <location>
        <begin position="55"/>
        <end position="97"/>
    </location>
</feature>
<dbReference type="InterPro" id="IPR045191">
    <property type="entry name" value="MBR1/2-like"/>
</dbReference>
<protein>
    <recommendedName>
        <fullName evidence="2">RING-type E3 ubiquitin transferase</fullName>
        <ecNumber evidence="2">2.3.2.27</ecNumber>
    </recommendedName>
</protein>
<dbReference type="PROSITE" id="PS50089">
    <property type="entry name" value="ZF_RING_2"/>
    <property type="match status" value="1"/>
</dbReference>
<comment type="catalytic activity">
    <reaction evidence="1">
        <text>S-ubiquitinyl-[E2 ubiquitin-conjugating enzyme]-L-cysteine + [acceptor protein]-L-lysine = [E2 ubiquitin-conjugating enzyme]-L-cysteine + N(6)-ubiquitinyl-[acceptor protein]-L-lysine.</text>
        <dbReference type="EC" id="2.3.2.27"/>
    </reaction>
</comment>
<evidence type="ECO:0000256" key="7">
    <source>
        <dbReference type="ARBA" id="ARBA00022833"/>
    </source>
</evidence>
<dbReference type="Pfam" id="PF13639">
    <property type="entry name" value="zf-RING_2"/>
    <property type="match status" value="1"/>
</dbReference>
<keyword evidence="4" id="KW-0479">Metal-binding</keyword>
<name>A0A830D2N6_9LAMI</name>
<comment type="caution">
    <text evidence="11">The sequence shown here is derived from an EMBL/GenBank/DDBJ whole genome shotgun (WGS) entry which is preliminary data.</text>
</comment>
<evidence type="ECO:0000259" key="10">
    <source>
        <dbReference type="PROSITE" id="PS50089"/>
    </source>
</evidence>
<dbReference type="OrthoDB" id="912690at2759"/>
<evidence type="ECO:0000256" key="2">
    <source>
        <dbReference type="ARBA" id="ARBA00012483"/>
    </source>
</evidence>
<dbReference type="PANTHER" id="PTHR22937:SF163">
    <property type="entry name" value="RING-TYPE E3 UBIQUITIN TRANSFERASE"/>
    <property type="match status" value="1"/>
</dbReference>
<gene>
    <name evidence="11" type="ORF">PHJA_002735700</name>
</gene>
<dbReference type="PANTHER" id="PTHR22937">
    <property type="entry name" value="E3 UBIQUITIN-PROTEIN LIGASE RNF165"/>
    <property type="match status" value="1"/>
</dbReference>
<dbReference type="InterPro" id="IPR001841">
    <property type="entry name" value="Znf_RING"/>
</dbReference>
<dbReference type="AlphaFoldDB" id="A0A830D2N6"/>
<dbReference type="SUPFAM" id="SSF57850">
    <property type="entry name" value="RING/U-box"/>
    <property type="match status" value="1"/>
</dbReference>
<keyword evidence="3" id="KW-0808">Transferase</keyword>
<reference evidence="11" key="1">
    <citation type="submission" date="2020-07" db="EMBL/GenBank/DDBJ databases">
        <title>Ethylene signaling mediates host invasion by parasitic plants.</title>
        <authorList>
            <person name="Yoshida S."/>
        </authorList>
    </citation>
    <scope>NUCLEOTIDE SEQUENCE</scope>
    <source>
        <strain evidence="11">Okayama</strain>
    </source>
</reference>
<keyword evidence="5 8" id="KW-0863">Zinc-finger</keyword>
<keyword evidence="7" id="KW-0862">Zinc</keyword>
<organism evidence="11 12">
    <name type="scientific">Phtheirospermum japonicum</name>
    <dbReference type="NCBI Taxonomy" id="374723"/>
    <lineage>
        <taxon>Eukaryota</taxon>
        <taxon>Viridiplantae</taxon>
        <taxon>Streptophyta</taxon>
        <taxon>Embryophyta</taxon>
        <taxon>Tracheophyta</taxon>
        <taxon>Spermatophyta</taxon>
        <taxon>Magnoliopsida</taxon>
        <taxon>eudicotyledons</taxon>
        <taxon>Gunneridae</taxon>
        <taxon>Pentapetalae</taxon>
        <taxon>asterids</taxon>
        <taxon>lamiids</taxon>
        <taxon>Lamiales</taxon>
        <taxon>Orobanchaceae</taxon>
        <taxon>Orobanchaceae incertae sedis</taxon>
        <taxon>Phtheirospermum</taxon>
    </lineage>
</organism>
<accession>A0A830D2N6</accession>
<dbReference type="Proteomes" id="UP000653305">
    <property type="component" value="Unassembled WGS sequence"/>
</dbReference>
<evidence type="ECO:0000256" key="5">
    <source>
        <dbReference type="ARBA" id="ARBA00022771"/>
    </source>
</evidence>
<sequence>MYSGSRTINSNSTSLGRQFVNPPKGGLSEEAISKYLKTKNANADDEARDGDRKICAVCLDDVCGGDAVAILDDCGHEFHSCCLQKWLRRKNICPLCRRTAISSL</sequence>
<evidence type="ECO:0000256" key="9">
    <source>
        <dbReference type="SAM" id="MobiDB-lite"/>
    </source>
</evidence>
<proteinExistence type="predicted"/>
<feature type="compositionally biased region" description="Polar residues" evidence="9">
    <location>
        <begin position="1"/>
        <end position="16"/>
    </location>
</feature>
<evidence type="ECO:0000256" key="4">
    <source>
        <dbReference type="ARBA" id="ARBA00022723"/>
    </source>
</evidence>
<dbReference type="InterPro" id="IPR013083">
    <property type="entry name" value="Znf_RING/FYVE/PHD"/>
</dbReference>